<dbReference type="GO" id="GO:0016740">
    <property type="term" value="F:transferase activity"/>
    <property type="evidence" value="ECO:0007669"/>
    <property type="project" value="UniProtKB-KW"/>
</dbReference>
<dbReference type="PROSITE" id="PS51729">
    <property type="entry name" value="GNAT_YJDJ"/>
    <property type="match status" value="1"/>
</dbReference>
<dbReference type="Proteomes" id="UP000586093">
    <property type="component" value="Unassembled WGS sequence"/>
</dbReference>
<dbReference type="AlphaFoldDB" id="A0A839HKA1"/>
<dbReference type="PANTHER" id="PTHR31435:SF9">
    <property type="entry name" value="PROTEIN NATD1"/>
    <property type="match status" value="1"/>
</dbReference>
<keyword evidence="2" id="KW-0808">Transferase</keyword>
<dbReference type="RefSeq" id="WP_182664429.1">
    <property type="nucleotide sequence ID" value="NZ_JACIVI010000003.1"/>
</dbReference>
<dbReference type="SUPFAM" id="SSF55729">
    <property type="entry name" value="Acyl-CoA N-acyltransferases (Nat)"/>
    <property type="match status" value="1"/>
</dbReference>
<dbReference type="InterPro" id="IPR016181">
    <property type="entry name" value="Acyl_CoA_acyltransferase"/>
</dbReference>
<name>A0A839HKA1_9BURK</name>
<accession>A0A839HKA1</accession>
<comment type="caution">
    <text evidence="2">The sequence shown here is derived from an EMBL/GenBank/DDBJ whole genome shotgun (WGS) entry which is preliminary data.</text>
</comment>
<evidence type="ECO:0000313" key="2">
    <source>
        <dbReference type="EMBL" id="MBB1162493.1"/>
    </source>
</evidence>
<dbReference type="InterPro" id="IPR031165">
    <property type="entry name" value="GNAT_YJDJ"/>
</dbReference>
<dbReference type="EMBL" id="JACIVI010000003">
    <property type="protein sequence ID" value="MBB1162493.1"/>
    <property type="molecule type" value="Genomic_DNA"/>
</dbReference>
<organism evidence="2 3">
    <name type="scientific">Aquariibacter albus</name>
    <dbReference type="NCBI Taxonomy" id="2759899"/>
    <lineage>
        <taxon>Bacteria</taxon>
        <taxon>Pseudomonadati</taxon>
        <taxon>Pseudomonadota</taxon>
        <taxon>Betaproteobacteria</taxon>
        <taxon>Burkholderiales</taxon>
        <taxon>Sphaerotilaceae</taxon>
        <taxon>Aquariibacter</taxon>
    </lineage>
</organism>
<protein>
    <submittedName>
        <fullName evidence="2">N-acetyltransferase</fullName>
    </submittedName>
</protein>
<dbReference type="Gene3D" id="3.40.630.30">
    <property type="match status" value="1"/>
</dbReference>
<dbReference type="InterPro" id="IPR045057">
    <property type="entry name" value="Gcn5-rel_NAT"/>
</dbReference>
<keyword evidence="3" id="KW-1185">Reference proteome</keyword>
<feature type="domain" description="N-acetyltransferase" evidence="1">
    <location>
        <begin position="9"/>
        <end position="94"/>
    </location>
</feature>
<gene>
    <name evidence="2" type="ORF">H4F90_10925</name>
</gene>
<dbReference type="PANTHER" id="PTHR31435">
    <property type="entry name" value="PROTEIN NATD1"/>
    <property type="match status" value="1"/>
</dbReference>
<sequence>MTHALPPIVHNMAASRFEVQVDGLLSICDYRRRDGVLVLPHTVVPPELQGRGIAAALVEAALAHARAEGLRVDPVCSYVAVHLRRHPRHADLLRATRLSAPPRPAGG</sequence>
<dbReference type="Pfam" id="PF14542">
    <property type="entry name" value="Acetyltransf_CG"/>
    <property type="match status" value="1"/>
</dbReference>
<evidence type="ECO:0000313" key="3">
    <source>
        <dbReference type="Proteomes" id="UP000586093"/>
    </source>
</evidence>
<evidence type="ECO:0000259" key="1">
    <source>
        <dbReference type="PROSITE" id="PS51729"/>
    </source>
</evidence>
<proteinExistence type="predicted"/>
<reference evidence="2 3" key="1">
    <citation type="submission" date="2020-08" db="EMBL/GenBank/DDBJ databases">
        <title>Aquariorum lacteus gen. nov., sp. nov., a new member of the family Comamonadaceae, isolated from freshwater aquarium.</title>
        <authorList>
            <person name="Chun S.-J."/>
        </authorList>
    </citation>
    <scope>NUCLEOTIDE SEQUENCE [LARGE SCALE GENOMIC DNA]</scope>
    <source>
        <strain evidence="2 3">SJAQ100</strain>
    </source>
</reference>